<dbReference type="PANTHER" id="PTHR10590:SF4">
    <property type="entry name" value="SOLUTE CARRIER FAMILY 28 MEMBER 3"/>
    <property type="match status" value="1"/>
</dbReference>
<keyword evidence="3" id="KW-1003">Cell membrane</keyword>
<evidence type="ECO:0000313" key="12">
    <source>
        <dbReference type="EMBL" id="QIW12686.1"/>
    </source>
</evidence>
<dbReference type="Proteomes" id="UP000251120">
    <property type="component" value="Chromosome"/>
</dbReference>
<dbReference type="Proteomes" id="UP000681131">
    <property type="component" value="Chromosome"/>
</dbReference>
<dbReference type="Pfam" id="PF01773">
    <property type="entry name" value="Nucleos_tra2_N"/>
    <property type="match status" value="1"/>
</dbReference>
<protein>
    <submittedName>
        <fullName evidence="11">NupC/NupG family nucleoside CNT transporter</fullName>
    </submittedName>
</protein>
<proteinExistence type="inferred from homology"/>
<dbReference type="PANTHER" id="PTHR10590">
    <property type="entry name" value="SODIUM/NUCLEOSIDE COTRANSPORTER"/>
    <property type="match status" value="1"/>
</dbReference>
<feature type="transmembrane region" description="Helical" evidence="7">
    <location>
        <begin position="32"/>
        <end position="50"/>
    </location>
</feature>
<feature type="domain" description="Concentrative nucleoside transporter N-terminal" evidence="8">
    <location>
        <begin position="11"/>
        <end position="84"/>
    </location>
</feature>
<dbReference type="GO" id="GO:0005337">
    <property type="term" value="F:nucleoside transmembrane transporter activity"/>
    <property type="evidence" value="ECO:0007669"/>
    <property type="project" value="InterPro"/>
</dbReference>
<dbReference type="InterPro" id="IPR002668">
    <property type="entry name" value="CNT_N_dom"/>
</dbReference>
<feature type="transmembrane region" description="Helical" evidence="7">
    <location>
        <begin position="6"/>
        <end position="25"/>
    </location>
</feature>
<evidence type="ECO:0000313" key="13">
    <source>
        <dbReference type="Proteomes" id="UP000251120"/>
    </source>
</evidence>
<dbReference type="Pfam" id="PF07670">
    <property type="entry name" value="Gate"/>
    <property type="match status" value="1"/>
</dbReference>
<feature type="transmembrane region" description="Helical" evidence="7">
    <location>
        <begin position="197"/>
        <end position="216"/>
    </location>
</feature>
<dbReference type="InterPro" id="IPR011657">
    <property type="entry name" value="CNT_C_dom"/>
</dbReference>
<dbReference type="KEGG" id="fad:CDH04_08535"/>
<keyword evidence="14" id="KW-1185">Reference proteome</keyword>
<dbReference type="EMBL" id="CP021781">
    <property type="protein sequence ID" value="AXA34439.1"/>
    <property type="molecule type" value="Genomic_DNA"/>
</dbReference>
<feature type="transmembrane region" description="Helical" evidence="7">
    <location>
        <begin position="342"/>
        <end position="366"/>
    </location>
</feature>
<dbReference type="InterPro" id="IPR008276">
    <property type="entry name" value="C_nuclsd_transpt"/>
</dbReference>
<dbReference type="EMBL" id="CP043424">
    <property type="protein sequence ID" value="QIW12686.1"/>
    <property type="molecule type" value="Genomic_DNA"/>
</dbReference>
<organism evidence="11 13">
    <name type="scientific">Francisella adeliensis</name>
    <dbReference type="NCBI Taxonomy" id="2007306"/>
    <lineage>
        <taxon>Bacteria</taxon>
        <taxon>Pseudomonadati</taxon>
        <taxon>Pseudomonadota</taxon>
        <taxon>Gammaproteobacteria</taxon>
        <taxon>Thiotrichales</taxon>
        <taxon>Francisellaceae</taxon>
        <taxon>Francisella</taxon>
    </lineage>
</organism>
<dbReference type="RefSeq" id="WP_112870616.1">
    <property type="nucleotide sequence ID" value="NZ_CP021781.1"/>
</dbReference>
<comment type="subcellular location">
    <subcellularLocation>
        <location evidence="1">Cell membrane</location>
        <topology evidence="1">Multi-pass membrane protein</topology>
    </subcellularLocation>
</comment>
<dbReference type="GO" id="GO:0015293">
    <property type="term" value="F:symporter activity"/>
    <property type="evidence" value="ECO:0007669"/>
    <property type="project" value="TreeGrafter"/>
</dbReference>
<dbReference type="GO" id="GO:0005886">
    <property type="term" value="C:plasma membrane"/>
    <property type="evidence" value="ECO:0007669"/>
    <property type="project" value="UniProtKB-SubCell"/>
</dbReference>
<dbReference type="AlphaFoldDB" id="A0A2Z4Y0D4"/>
<evidence type="ECO:0000256" key="3">
    <source>
        <dbReference type="ARBA" id="ARBA00022475"/>
    </source>
</evidence>
<dbReference type="InterPro" id="IPR011642">
    <property type="entry name" value="Gate_dom"/>
</dbReference>
<evidence type="ECO:0000259" key="10">
    <source>
        <dbReference type="Pfam" id="PF07670"/>
    </source>
</evidence>
<keyword evidence="4 7" id="KW-0812">Transmembrane</keyword>
<feature type="transmembrane region" description="Helical" evidence="7">
    <location>
        <begin position="280"/>
        <end position="300"/>
    </location>
</feature>
<reference evidence="11 13" key="1">
    <citation type="submission" date="2017-06" db="EMBL/GenBank/DDBJ databases">
        <title>Complete genome of Francisella adeliensis.</title>
        <authorList>
            <person name="Vallesi A."/>
            <person name="Sjodin A."/>
        </authorList>
    </citation>
    <scope>NUCLEOTIDE SEQUENCE [LARGE SCALE GENOMIC DNA]</scope>
    <source>
        <strain evidence="11 13">FDC440</strain>
    </source>
</reference>
<feature type="transmembrane region" description="Helical" evidence="7">
    <location>
        <begin position="90"/>
        <end position="112"/>
    </location>
</feature>
<evidence type="ECO:0000256" key="6">
    <source>
        <dbReference type="ARBA" id="ARBA00023136"/>
    </source>
</evidence>
<accession>A0A2Z4Y0D4</accession>
<feature type="transmembrane region" description="Helical" evidence="7">
    <location>
        <begin position="253"/>
        <end position="273"/>
    </location>
</feature>
<name>A0A2Z4Y0D4_9GAMM</name>
<evidence type="ECO:0000256" key="5">
    <source>
        <dbReference type="ARBA" id="ARBA00022989"/>
    </source>
</evidence>
<feature type="transmembrane region" description="Helical" evidence="7">
    <location>
        <begin position="169"/>
        <end position="190"/>
    </location>
</feature>
<gene>
    <name evidence="11" type="ORF">CDH04_08535</name>
    <name evidence="12" type="ORF">FZC43_08540</name>
</gene>
<evidence type="ECO:0000259" key="8">
    <source>
        <dbReference type="Pfam" id="PF01773"/>
    </source>
</evidence>
<evidence type="ECO:0000256" key="1">
    <source>
        <dbReference type="ARBA" id="ARBA00004651"/>
    </source>
</evidence>
<comment type="similarity">
    <text evidence="2">Belongs to the concentrative nucleoside transporter (CNT) (TC 2.A.41) family.</text>
</comment>
<evidence type="ECO:0000256" key="7">
    <source>
        <dbReference type="SAM" id="Phobius"/>
    </source>
</evidence>
<evidence type="ECO:0000313" key="14">
    <source>
        <dbReference type="Proteomes" id="UP000681131"/>
    </source>
</evidence>
<keyword evidence="6 7" id="KW-0472">Membrane</keyword>
<feature type="transmembrane region" description="Helical" evidence="7">
    <location>
        <begin position="124"/>
        <end position="149"/>
    </location>
</feature>
<evidence type="ECO:0000313" key="11">
    <source>
        <dbReference type="EMBL" id="AXA34439.1"/>
    </source>
</evidence>
<reference evidence="12 14" key="2">
    <citation type="submission" date="2019-08" db="EMBL/GenBank/DDBJ databases">
        <title>Complete genome sequences of Francisella adeliensis (FSC1325 and FSC1326).</title>
        <authorList>
            <person name="Ohrman C."/>
            <person name="Uneklint I."/>
            <person name="Vallesi A."/>
            <person name="Karlsson L."/>
            <person name="Sjodin A."/>
        </authorList>
    </citation>
    <scope>NUCLEOTIDE SEQUENCE [LARGE SCALE GENOMIC DNA]</scope>
    <source>
        <strain evidence="12 14">FSC1325</strain>
    </source>
</reference>
<dbReference type="Pfam" id="PF07662">
    <property type="entry name" value="Nucleos_tra2_C"/>
    <property type="match status" value="1"/>
</dbReference>
<sequence>MLVTKILYLILGVAVVFLLAFVWSSDRKNIKYRYLFIILGLQLFLGYFILQSTAGIKFVSVLSSGFERILQHSHEGAEFVFGNLANMDKYGFVFFFNVGLSIVLISAIIGTLQHFKILPFIVKYVGLILSKITGMGKMEAFNAVSSITVGQQENFLVYRNLLDHLPSNVLYTLAATAMSTVSLAIAGSYMAIIDPKYVCVAIVLNMIGTFFVLHIINPYDNSEDFDFDKLQKDYETKKASFFEMLANYMFDGFKIAVIVSAVLIGYIALLDLINVIFSHVIGITFTQIIGYVFYPLAWVLNIHGNEVMLSSQIMGTKIVTNEFVAMQDLAKHSTEISEHTKAVISVFLVSFANFSSIGVIIGAVQALSKDASVKIAKFGIKILYGAALVSLLSASVVGFIV</sequence>
<dbReference type="OrthoDB" id="9766455at2"/>
<evidence type="ECO:0000256" key="2">
    <source>
        <dbReference type="ARBA" id="ARBA00009033"/>
    </source>
</evidence>
<evidence type="ECO:0000256" key="4">
    <source>
        <dbReference type="ARBA" id="ARBA00022692"/>
    </source>
</evidence>
<evidence type="ECO:0000259" key="9">
    <source>
        <dbReference type="Pfam" id="PF07662"/>
    </source>
</evidence>
<feature type="domain" description="Nucleoside transporter/FeoB GTPase Gate" evidence="10">
    <location>
        <begin position="95"/>
        <end position="195"/>
    </location>
</feature>
<feature type="transmembrane region" description="Helical" evidence="7">
    <location>
        <begin position="378"/>
        <end position="400"/>
    </location>
</feature>
<keyword evidence="5 7" id="KW-1133">Transmembrane helix</keyword>
<feature type="domain" description="Concentrative nucleoside transporter C-terminal" evidence="9">
    <location>
        <begin position="197"/>
        <end position="398"/>
    </location>
</feature>